<keyword evidence="2" id="KW-0808">Transferase</keyword>
<organism evidence="2 3">
    <name type="scientific">Antarctobacter heliothermus</name>
    <dbReference type="NCBI Taxonomy" id="74033"/>
    <lineage>
        <taxon>Bacteria</taxon>
        <taxon>Pseudomonadati</taxon>
        <taxon>Pseudomonadota</taxon>
        <taxon>Alphaproteobacteria</taxon>
        <taxon>Rhodobacterales</taxon>
        <taxon>Roseobacteraceae</taxon>
        <taxon>Antarctobacter</taxon>
    </lineage>
</organism>
<reference evidence="2 3" key="1">
    <citation type="submission" date="2017-07" db="EMBL/GenBank/DDBJ databases">
        <title>Genome Sequence of Antarctobacter heliothermus Strain SMS3 Isolated from a culture of the Diatom Skeletonema marinoi.</title>
        <authorList>
            <person name="Topel M."/>
            <person name="Pinder M.I.M."/>
            <person name="Johansson O.N."/>
            <person name="Kourtchenko O."/>
            <person name="Godhe A."/>
            <person name="Clarke A.K."/>
        </authorList>
    </citation>
    <scope>NUCLEOTIDE SEQUENCE [LARGE SCALE GENOMIC DNA]</scope>
    <source>
        <strain evidence="2 3">SMS3</strain>
        <plasmid evidence="3">Plasmid psms3-1</plasmid>
    </source>
</reference>
<dbReference type="PANTHER" id="PTHR43685:SF3">
    <property type="entry name" value="SLR2126 PROTEIN"/>
    <property type="match status" value="1"/>
</dbReference>
<dbReference type="AlphaFoldDB" id="A0A222EAN0"/>
<dbReference type="InterPro" id="IPR050834">
    <property type="entry name" value="Glycosyltransf_2"/>
</dbReference>
<dbReference type="Gene3D" id="3.90.550.10">
    <property type="entry name" value="Spore Coat Polysaccharide Biosynthesis Protein SpsA, Chain A"/>
    <property type="match status" value="1"/>
</dbReference>
<dbReference type="InterPro" id="IPR001173">
    <property type="entry name" value="Glyco_trans_2-like"/>
</dbReference>
<name>A0A222EAN0_9RHOB</name>
<dbReference type="CDD" id="cd00761">
    <property type="entry name" value="Glyco_tranf_GTA_type"/>
    <property type="match status" value="1"/>
</dbReference>
<keyword evidence="3" id="KW-1185">Reference proteome</keyword>
<sequence>MTLVAITMCTFRRPEVADTLRSLFAQQLPQGVRLRIIVADNDDTPSGRAAVEDAAAGAIWPVTYVHAPARNISIARNAGLEAAGEADWVAFLDDDEIAEPDWLARLMDCAAETGADAVFGPAIADYGPEAPAWIRDRDYHSNRPAMNFGTVITGHTCNAFLRWRGTSWREVRFDLARGQSGGEDTAYFLALHRGGARFAICQEAIVREAVPAQRLSFRWIARRRYRSGQSFSALAKGGPARLQLAVTASGKAVLCTAAAAVTLPSAKRRNYWFLRGILHLGVVAGCLNFEQSALYGTTDGSG</sequence>
<dbReference type="SUPFAM" id="SSF53448">
    <property type="entry name" value="Nucleotide-diphospho-sugar transferases"/>
    <property type="match status" value="1"/>
</dbReference>
<evidence type="ECO:0000313" key="2">
    <source>
        <dbReference type="EMBL" id="ASP23279.1"/>
    </source>
</evidence>
<feature type="domain" description="Glycosyltransferase 2-like" evidence="1">
    <location>
        <begin position="8"/>
        <end position="162"/>
    </location>
</feature>
<keyword evidence="2" id="KW-0614">Plasmid</keyword>
<dbReference type="Pfam" id="PF00535">
    <property type="entry name" value="Glycos_transf_2"/>
    <property type="match status" value="1"/>
</dbReference>
<evidence type="ECO:0000259" key="1">
    <source>
        <dbReference type="Pfam" id="PF00535"/>
    </source>
</evidence>
<dbReference type="PANTHER" id="PTHR43685">
    <property type="entry name" value="GLYCOSYLTRANSFERASE"/>
    <property type="match status" value="1"/>
</dbReference>
<dbReference type="Proteomes" id="UP000203589">
    <property type="component" value="Plasmid pSMS3-1"/>
</dbReference>
<gene>
    <name evidence="2" type="ORF">ANTHELSMS3_04889</name>
</gene>
<proteinExistence type="predicted"/>
<dbReference type="InterPro" id="IPR029044">
    <property type="entry name" value="Nucleotide-diphossugar_trans"/>
</dbReference>
<protein>
    <submittedName>
        <fullName evidence="2">Putative glycosyl transferase</fullName>
    </submittedName>
</protein>
<dbReference type="OrthoDB" id="6116224at2"/>
<dbReference type="KEGG" id="aht:ANTHELSMS3_04889"/>
<dbReference type="GO" id="GO:0016740">
    <property type="term" value="F:transferase activity"/>
    <property type="evidence" value="ECO:0007669"/>
    <property type="project" value="UniProtKB-KW"/>
</dbReference>
<dbReference type="EMBL" id="CP022541">
    <property type="protein sequence ID" value="ASP23279.1"/>
    <property type="molecule type" value="Genomic_DNA"/>
</dbReference>
<accession>A0A222EAN0</accession>
<evidence type="ECO:0000313" key="3">
    <source>
        <dbReference type="Proteomes" id="UP000203589"/>
    </source>
</evidence>
<geneLocation type="plasmid" evidence="3">
    <name>psms3-1</name>
</geneLocation>